<reference evidence="1 2" key="1">
    <citation type="submission" date="2024-04" db="EMBL/GenBank/DDBJ databases">
        <authorList>
            <person name="Fracassetti M."/>
        </authorList>
    </citation>
    <scope>NUCLEOTIDE SEQUENCE [LARGE SCALE GENOMIC DNA]</scope>
</reference>
<gene>
    <name evidence="1" type="ORF">LTRI10_LOCUS3384</name>
</gene>
<protein>
    <submittedName>
        <fullName evidence="1">Uncharacterized protein</fullName>
    </submittedName>
</protein>
<dbReference type="EMBL" id="OZ034813">
    <property type="protein sequence ID" value="CAL1355634.1"/>
    <property type="molecule type" value="Genomic_DNA"/>
</dbReference>
<keyword evidence="2" id="KW-1185">Reference proteome</keyword>
<dbReference type="Proteomes" id="UP001497516">
    <property type="component" value="Chromosome 1"/>
</dbReference>
<evidence type="ECO:0000313" key="1">
    <source>
        <dbReference type="EMBL" id="CAL1355634.1"/>
    </source>
</evidence>
<sequence>MRDFLLAAPSKRRFHGDLQQLVMDESVGGTLVRRDASAGRGIAKRGIFDGERESAMKMRGSWGNERRKNQEEREIFF</sequence>
<evidence type="ECO:0000313" key="2">
    <source>
        <dbReference type="Proteomes" id="UP001497516"/>
    </source>
</evidence>
<dbReference type="AlphaFoldDB" id="A0AAV2CHX3"/>
<proteinExistence type="predicted"/>
<name>A0AAV2CHX3_9ROSI</name>
<organism evidence="1 2">
    <name type="scientific">Linum trigynum</name>
    <dbReference type="NCBI Taxonomy" id="586398"/>
    <lineage>
        <taxon>Eukaryota</taxon>
        <taxon>Viridiplantae</taxon>
        <taxon>Streptophyta</taxon>
        <taxon>Embryophyta</taxon>
        <taxon>Tracheophyta</taxon>
        <taxon>Spermatophyta</taxon>
        <taxon>Magnoliopsida</taxon>
        <taxon>eudicotyledons</taxon>
        <taxon>Gunneridae</taxon>
        <taxon>Pentapetalae</taxon>
        <taxon>rosids</taxon>
        <taxon>fabids</taxon>
        <taxon>Malpighiales</taxon>
        <taxon>Linaceae</taxon>
        <taxon>Linum</taxon>
    </lineage>
</organism>
<accession>A0AAV2CHX3</accession>